<dbReference type="EMBL" id="QGNW01000024">
    <property type="protein sequence ID" value="RVX13333.1"/>
    <property type="molecule type" value="Genomic_DNA"/>
</dbReference>
<organism evidence="1 2">
    <name type="scientific">Vitis vinifera</name>
    <name type="common">Grape</name>
    <dbReference type="NCBI Taxonomy" id="29760"/>
    <lineage>
        <taxon>Eukaryota</taxon>
        <taxon>Viridiplantae</taxon>
        <taxon>Streptophyta</taxon>
        <taxon>Embryophyta</taxon>
        <taxon>Tracheophyta</taxon>
        <taxon>Spermatophyta</taxon>
        <taxon>Magnoliopsida</taxon>
        <taxon>eudicotyledons</taxon>
        <taxon>Gunneridae</taxon>
        <taxon>Pentapetalae</taxon>
        <taxon>rosids</taxon>
        <taxon>Vitales</taxon>
        <taxon>Vitaceae</taxon>
        <taxon>Viteae</taxon>
        <taxon>Vitis</taxon>
    </lineage>
</organism>
<dbReference type="AlphaFoldDB" id="A0A438JWL9"/>
<dbReference type="Proteomes" id="UP000288805">
    <property type="component" value="Unassembled WGS sequence"/>
</dbReference>
<reference evidence="1 2" key="1">
    <citation type="journal article" date="2018" name="PLoS Genet.">
        <title>Population sequencing reveals clonal diversity and ancestral inbreeding in the grapevine cultivar Chardonnay.</title>
        <authorList>
            <person name="Roach M.J."/>
            <person name="Johnson D.L."/>
            <person name="Bohlmann J."/>
            <person name="van Vuuren H.J."/>
            <person name="Jones S.J."/>
            <person name="Pretorius I.S."/>
            <person name="Schmidt S.A."/>
            <person name="Borneman A.R."/>
        </authorList>
    </citation>
    <scope>NUCLEOTIDE SEQUENCE [LARGE SCALE GENOMIC DNA]</scope>
    <source>
        <strain evidence="2">cv. Chardonnay</strain>
        <tissue evidence="1">Leaf</tissue>
    </source>
</reference>
<protein>
    <submittedName>
        <fullName evidence="1">Uncharacterized protein</fullName>
    </submittedName>
</protein>
<proteinExistence type="predicted"/>
<evidence type="ECO:0000313" key="1">
    <source>
        <dbReference type="EMBL" id="RVX13333.1"/>
    </source>
</evidence>
<comment type="caution">
    <text evidence="1">The sequence shown here is derived from an EMBL/GenBank/DDBJ whole genome shotgun (WGS) entry which is preliminary data.</text>
</comment>
<evidence type="ECO:0000313" key="2">
    <source>
        <dbReference type="Proteomes" id="UP000288805"/>
    </source>
</evidence>
<sequence length="109" mass="12879">MTPRQFFLSQSSTRLLPVYDYSWHPESTAIHFSIDGHPGILETRHIAEALQIPYEPEDPSAFRQWFPYLRGTWSTYYPRGPLLIRSFYGRSFHLGCSSWMWCYAPTSFH</sequence>
<accession>A0A438JWL9</accession>
<gene>
    <name evidence="1" type="ORF">CK203_021121</name>
</gene>
<name>A0A438JWL9_VITVI</name>